<evidence type="ECO:0000313" key="1">
    <source>
        <dbReference type="EMBL" id="GIX75327.1"/>
    </source>
</evidence>
<keyword evidence="1" id="KW-0695">RNA-directed DNA polymerase</keyword>
<dbReference type="GO" id="GO:0003964">
    <property type="term" value="F:RNA-directed DNA polymerase activity"/>
    <property type="evidence" value="ECO:0007669"/>
    <property type="project" value="UniProtKB-KW"/>
</dbReference>
<dbReference type="EMBL" id="BPLQ01000819">
    <property type="protein sequence ID" value="GIX75327.1"/>
    <property type="molecule type" value="Genomic_DNA"/>
</dbReference>
<keyword evidence="2" id="KW-1185">Reference proteome</keyword>
<keyword evidence="1" id="KW-0808">Transferase</keyword>
<proteinExistence type="predicted"/>
<organism evidence="1 2">
    <name type="scientific">Caerostris darwini</name>
    <dbReference type="NCBI Taxonomy" id="1538125"/>
    <lineage>
        <taxon>Eukaryota</taxon>
        <taxon>Metazoa</taxon>
        <taxon>Ecdysozoa</taxon>
        <taxon>Arthropoda</taxon>
        <taxon>Chelicerata</taxon>
        <taxon>Arachnida</taxon>
        <taxon>Araneae</taxon>
        <taxon>Araneomorphae</taxon>
        <taxon>Entelegynae</taxon>
        <taxon>Araneoidea</taxon>
        <taxon>Araneidae</taxon>
        <taxon>Caerostris</taxon>
    </lineage>
</organism>
<protein>
    <submittedName>
        <fullName evidence="1">Reverse transcriptase</fullName>
    </submittedName>
</protein>
<sequence length="216" mass="24764">MKSRVITDTQNSNGPRDKFWNLSLLQSCHSSYRMISRYRSKTVKQLMGDLPKARVEISRAITNCAWDFTESIEIKLAKGLGQKFTKAYITLFVCLATKALHVELVGDLTSESFISAFRRFISRCGCRDVVAHSHFLIEEKLSFLPDETQKMSYPIELDGNLFKTSGKGDQNFPRVIHQGSIRIFGKRSRESIYIFSSKERSGENWKIISKLETYSV</sequence>
<dbReference type="PANTHER" id="PTHR47331">
    <property type="entry name" value="PHD-TYPE DOMAIN-CONTAINING PROTEIN"/>
    <property type="match status" value="1"/>
</dbReference>
<accession>A0AAV4MVC5</accession>
<dbReference type="Proteomes" id="UP001054837">
    <property type="component" value="Unassembled WGS sequence"/>
</dbReference>
<name>A0AAV4MVC5_9ARAC</name>
<dbReference type="InterPro" id="IPR036397">
    <property type="entry name" value="RNaseH_sf"/>
</dbReference>
<reference evidence="1 2" key="1">
    <citation type="submission" date="2021-06" db="EMBL/GenBank/DDBJ databases">
        <title>Caerostris darwini draft genome.</title>
        <authorList>
            <person name="Kono N."/>
            <person name="Arakawa K."/>
        </authorList>
    </citation>
    <scope>NUCLEOTIDE SEQUENCE [LARGE SCALE GENOMIC DNA]</scope>
</reference>
<keyword evidence="1" id="KW-0548">Nucleotidyltransferase</keyword>
<dbReference type="GO" id="GO:0003676">
    <property type="term" value="F:nucleic acid binding"/>
    <property type="evidence" value="ECO:0007669"/>
    <property type="project" value="InterPro"/>
</dbReference>
<dbReference type="AlphaFoldDB" id="A0AAV4MVC5"/>
<evidence type="ECO:0000313" key="2">
    <source>
        <dbReference type="Proteomes" id="UP001054837"/>
    </source>
</evidence>
<dbReference type="Gene3D" id="3.30.420.10">
    <property type="entry name" value="Ribonuclease H-like superfamily/Ribonuclease H"/>
    <property type="match status" value="1"/>
</dbReference>
<comment type="caution">
    <text evidence="1">The sequence shown here is derived from an EMBL/GenBank/DDBJ whole genome shotgun (WGS) entry which is preliminary data.</text>
</comment>
<gene>
    <name evidence="1" type="primary">SFRICE_021424</name>
    <name evidence="1" type="ORF">CDAR_506971</name>
</gene>